<dbReference type="Proteomes" id="UP001152622">
    <property type="component" value="Chromosome 4"/>
</dbReference>
<protein>
    <submittedName>
        <fullName evidence="2">Uncharacterized protein</fullName>
    </submittedName>
</protein>
<accession>A0A9Q1FNX0</accession>
<proteinExistence type="predicted"/>
<evidence type="ECO:0000256" key="1">
    <source>
        <dbReference type="SAM" id="MobiDB-lite"/>
    </source>
</evidence>
<dbReference type="AlphaFoldDB" id="A0A9Q1FNX0"/>
<feature type="compositionally biased region" description="Pro residues" evidence="1">
    <location>
        <begin position="43"/>
        <end position="53"/>
    </location>
</feature>
<organism evidence="2 3">
    <name type="scientific">Synaphobranchus kaupii</name>
    <name type="common">Kaup's arrowtooth eel</name>
    <dbReference type="NCBI Taxonomy" id="118154"/>
    <lineage>
        <taxon>Eukaryota</taxon>
        <taxon>Metazoa</taxon>
        <taxon>Chordata</taxon>
        <taxon>Craniata</taxon>
        <taxon>Vertebrata</taxon>
        <taxon>Euteleostomi</taxon>
        <taxon>Actinopterygii</taxon>
        <taxon>Neopterygii</taxon>
        <taxon>Teleostei</taxon>
        <taxon>Anguilliformes</taxon>
        <taxon>Synaphobranchidae</taxon>
        <taxon>Synaphobranchus</taxon>
    </lineage>
</organism>
<evidence type="ECO:0000313" key="3">
    <source>
        <dbReference type="Proteomes" id="UP001152622"/>
    </source>
</evidence>
<keyword evidence="3" id="KW-1185">Reference proteome</keyword>
<gene>
    <name evidence="2" type="ORF">SKAU_G00122040</name>
</gene>
<reference evidence="2" key="1">
    <citation type="journal article" date="2023" name="Science">
        <title>Genome structures resolve the early diversification of teleost fishes.</title>
        <authorList>
            <person name="Parey E."/>
            <person name="Louis A."/>
            <person name="Montfort J."/>
            <person name="Bouchez O."/>
            <person name="Roques C."/>
            <person name="Iampietro C."/>
            <person name="Lluch J."/>
            <person name="Castinel A."/>
            <person name="Donnadieu C."/>
            <person name="Desvignes T."/>
            <person name="Floi Bucao C."/>
            <person name="Jouanno E."/>
            <person name="Wen M."/>
            <person name="Mejri S."/>
            <person name="Dirks R."/>
            <person name="Jansen H."/>
            <person name="Henkel C."/>
            <person name="Chen W.J."/>
            <person name="Zahm M."/>
            <person name="Cabau C."/>
            <person name="Klopp C."/>
            <person name="Thompson A.W."/>
            <person name="Robinson-Rechavi M."/>
            <person name="Braasch I."/>
            <person name="Lecointre G."/>
            <person name="Bobe J."/>
            <person name="Postlethwait J.H."/>
            <person name="Berthelot C."/>
            <person name="Roest Crollius H."/>
            <person name="Guiguen Y."/>
        </authorList>
    </citation>
    <scope>NUCLEOTIDE SEQUENCE</scope>
    <source>
        <strain evidence="2">WJC10195</strain>
    </source>
</reference>
<dbReference type="EMBL" id="JAINUF010000004">
    <property type="protein sequence ID" value="KAJ8363373.1"/>
    <property type="molecule type" value="Genomic_DNA"/>
</dbReference>
<evidence type="ECO:0000313" key="2">
    <source>
        <dbReference type="EMBL" id="KAJ8363373.1"/>
    </source>
</evidence>
<name>A0A9Q1FNX0_SYNKA</name>
<comment type="caution">
    <text evidence="2">The sequence shown here is derived from an EMBL/GenBank/DDBJ whole genome shotgun (WGS) entry which is preliminary data.</text>
</comment>
<feature type="region of interest" description="Disordered" evidence="1">
    <location>
        <begin position="43"/>
        <end position="67"/>
    </location>
</feature>
<sequence>MRGSGQKRRGPMVLLEAPQRRAVRNTSVPQCFAGAASAAPRVPLPPPFAPGPPGKVQGHFSSARGRVSRRPIKERLESFTYQLLLVQFFPFQDVSFQSVCFVSRPKPYAEAISTVLALNLQPALHGEKWGHGLERAKASADVYIS</sequence>